<accession>A0A8H5K2R2</accession>
<reference evidence="2 3" key="1">
    <citation type="submission" date="2020-05" db="EMBL/GenBank/DDBJ databases">
        <title>Identification and distribution of gene clusters putatively required for synthesis of sphingolipid metabolism inhibitors in phylogenetically diverse species of the filamentous fungus Fusarium.</title>
        <authorList>
            <person name="Kim H.-S."/>
            <person name="Busman M."/>
            <person name="Brown D.W."/>
            <person name="Divon H."/>
            <person name="Uhlig S."/>
            <person name="Proctor R.H."/>
        </authorList>
    </citation>
    <scope>NUCLEOTIDE SEQUENCE [LARGE SCALE GENOMIC DNA]</scope>
    <source>
        <strain evidence="2 3">NRRL 13617</strain>
    </source>
</reference>
<sequence>MMTPRKRGVGKRKAQEQLSDTRSAKKARRYPAKLSEGKATRKRNVDAYRKAISRQQRNFDQLQTTEAYQNAHQSEKDKMLNDHRRHIDKIDQKYRKEGRHPDQQGERVTGANNFGLDISSTNDGDSDLEADDEWEDVVPKAEKMEEHFAYAQAATSLQHVRQHLTSQLESLFYKCLAIRHTVGNRDKHSMCLLRMRKLARYLSAHRYTQSLSLEGSNLFTVQEMATWFICASSIHRLKDPGTRDPVPEIDISQRDFVSSEMVS</sequence>
<keyword evidence="3" id="KW-1185">Reference proteome</keyword>
<gene>
    <name evidence="2" type="ORF">FPHYL_4339</name>
</gene>
<dbReference type="Proteomes" id="UP000582016">
    <property type="component" value="Unassembled WGS sequence"/>
</dbReference>
<comment type="caution">
    <text evidence="2">The sequence shown here is derived from an EMBL/GenBank/DDBJ whole genome shotgun (WGS) entry which is preliminary data.</text>
</comment>
<feature type="compositionally biased region" description="Basic and acidic residues" evidence="1">
    <location>
        <begin position="92"/>
        <end position="105"/>
    </location>
</feature>
<proteinExistence type="predicted"/>
<organism evidence="2 3">
    <name type="scientific">Fusarium phyllophilum</name>
    <dbReference type="NCBI Taxonomy" id="47803"/>
    <lineage>
        <taxon>Eukaryota</taxon>
        <taxon>Fungi</taxon>
        <taxon>Dikarya</taxon>
        <taxon>Ascomycota</taxon>
        <taxon>Pezizomycotina</taxon>
        <taxon>Sordariomycetes</taxon>
        <taxon>Hypocreomycetidae</taxon>
        <taxon>Hypocreales</taxon>
        <taxon>Nectriaceae</taxon>
        <taxon>Fusarium</taxon>
        <taxon>Fusarium fujikuroi species complex</taxon>
    </lineage>
</organism>
<feature type="compositionally biased region" description="Basic residues" evidence="1">
    <location>
        <begin position="1"/>
        <end position="12"/>
    </location>
</feature>
<evidence type="ECO:0000256" key="1">
    <source>
        <dbReference type="SAM" id="MobiDB-lite"/>
    </source>
</evidence>
<dbReference type="EMBL" id="JAAOAQ010000132">
    <property type="protein sequence ID" value="KAF5565277.1"/>
    <property type="molecule type" value="Genomic_DNA"/>
</dbReference>
<name>A0A8H5K2R2_9HYPO</name>
<feature type="compositionally biased region" description="Polar residues" evidence="1">
    <location>
        <begin position="53"/>
        <end position="72"/>
    </location>
</feature>
<feature type="region of interest" description="Disordered" evidence="1">
    <location>
        <begin position="1"/>
        <end position="79"/>
    </location>
</feature>
<evidence type="ECO:0000313" key="2">
    <source>
        <dbReference type="EMBL" id="KAF5565277.1"/>
    </source>
</evidence>
<feature type="compositionally biased region" description="Basic and acidic residues" evidence="1">
    <location>
        <begin position="35"/>
        <end position="49"/>
    </location>
</feature>
<dbReference type="OrthoDB" id="5082591at2759"/>
<evidence type="ECO:0000313" key="3">
    <source>
        <dbReference type="Proteomes" id="UP000582016"/>
    </source>
</evidence>
<protein>
    <submittedName>
        <fullName evidence="2">Uncharacterized protein</fullName>
    </submittedName>
</protein>
<feature type="region of interest" description="Disordered" evidence="1">
    <location>
        <begin position="92"/>
        <end position="130"/>
    </location>
</feature>
<dbReference type="AlphaFoldDB" id="A0A8H5K2R2"/>